<dbReference type="GO" id="GO:0005886">
    <property type="term" value="C:plasma membrane"/>
    <property type="evidence" value="ECO:0007669"/>
    <property type="project" value="TreeGrafter"/>
</dbReference>
<gene>
    <name evidence="7" type="ORF">NITUZ_40577</name>
</gene>
<dbReference type="InterPro" id="IPR004481">
    <property type="entry name" value="K/Na/Ca-exchanger"/>
</dbReference>
<evidence type="ECO:0000313" key="7">
    <source>
        <dbReference type="EMBL" id="CDI06411.1"/>
    </source>
</evidence>
<sequence>MDDLIINLVLLGAFIAILVKSAIFAINSIVRFSKITGIGELAAGFLIVAVSTSAPEISVAVFSTHSNNIGITLGDIFGSNVTNIALISALFFLVSPIKQIEKKTVKSMLPLLLTSSAIPLTLLLAQEGSKFVGIVLLAVFGLFIYHTIKSNPKNAQAQRETGSAARSLVLFCIGIALVIISAKVIVDSASSIAAATGIRQSVIGATIVAFGTSLPELTVDIIAVRKRHLDLALGDIVGSCITNITLVLGIVLVLSDISVNFGILSSLIGFSTVAPLALFLLLRTAKIRILHSALLFGIFAVFLMVLYEIQLQIGGLRLF</sequence>
<dbReference type="PANTHER" id="PTHR10846">
    <property type="entry name" value="SODIUM/POTASSIUM/CALCIUM EXCHANGER"/>
    <property type="match status" value="1"/>
</dbReference>
<evidence type="ECO:0000256" key="1">
    <source>
        <dbReference type="ARBA" id="ARBA00004141"/>
    </source>
</evidence>
<feature type="transmembrane region" description="Helical" evidence="5">
    <location>
        <begin position="261"/>
        <end position="282"/>
    </location>
</feature>
<feature type="transmembrane region" description="Helical" evidence="5">
    <location>
        <begin position="76"/>
        <end position="95"/>
    </location>
</feature>
<dbReference type="GO" id="GO:0006874">
    <property type="term" value="P:intracellular calcium ion homeostasis"/>
    <property type="evidence" value="ECO:0007669"/>
    <property type="project" value="TreeGrafter"/>
</dbReference>
<keyword evidence="3 5" id="KW-1133">Transmembrane helix</keyword>
<feature type="transmembrane region" description="Helical" evidence="5">
    <location>
        <begin position="131"/>
        <end position="148"/>
    </location>
</feature>
<evidence type="ECO:0000256" key="2">
    <source>
        <dbReference type="ARBA" id="ARBA00022692"/>
    </source>
</evidence>
<feature type="transmembrane region" description="Helical" evidence="5">
    <location>
        <begin position="289"/>
        <end position="309"/>
    </location>
</feature>
<dbReference type="RefSeq" id="WP_048196820.1">
    <property type="nucleotide sequence ID" value="NZ_CBTY010000009.1"/>
</dbReference>
<feature type="transmembrane region" description="Helical" evidence="5">
    <location>
        <begin position="168"/>
        <end position="186"/>
    </location>
</feature>
<evidence type="ECO:0000256" key="4">
    <source>
        <dbReference type="ARBA" id="ARBA00023136"/>
    </source>
</evidence>
<keyword evidence="2 5" id="KW-0812">Transmembrane</keyword>
<evidence type="ECO:0000259" key="6">
    <source>
        <dbReference type="Pfam" id="PF01699"/>
    </source>
</evidence>
<dbReference type="Proteomes" id="UP000018159">
    <property type="component" value="Unassembled WGS sequence"/>
</dbReference>
<dbReference type="Pfam" id="PF01699">
    <property type="entry name" value="Na_Ca_ex"/>
    <property type="match status" value="2"/>
</dbReference>
<dbReference type="Gene3D" id="1.20.1420.30">
    <property type="entry name" value="NCX, central ion-binding region"/>
    <property type="match status" value="1"/>
</dbReference>
<dbReference type="EMBL" id="CBTY010000009">
    <property type="protein sequence ID" value="CDI06411.1"/>
    <property type="molecule type" value="Genomic_DNA"/>
</dbReference>
<dbReference type="PANTHER" id="PTHR10846:SF8">
    <property type="entry name" value="INNER MEMBRANE PROTEIN YRBG"/>
    <property type="match status" value="1"/>
</dbReference>
<feature type="transmembrane region" description="Helical" evidence="5">
    <location>
        <begin position="231"/>
        <end position="255"/>
    </location>
</feature>
<name>V6AUA4_9ARCH</name>
<dbReference type="GO" id="GO:0005262">
    <property type="term" value="F:calcium channel activity"/>
    <property type="evidence" value="ECO:0007669"/>
    <property type="project" value="TreeGrafter"/>
</dbReference>
<dbReference type="InterPro" id="IPR004837">
    <property type="entry name" value="NaCa_Exmemb"/>
</dbReference>
<feature type="transmembrane region" description="Helical" evidence="5">
    <location>
        <begin position="42"/>
        <end position="64"/>
    </location>
</feature>
<feature type="domain" description="Sodium/calcium exchanger membrane region" evidence="6">
    <location>
        <begin position="167"/>
        <end position="307"/>
    </location>
</feature>
<evidence type="ECO:0000313" key="8">
    <source>
        <dbReference type="Proteomes" id="UP000018159"/>
    </source>
</evidence>
<organism evidence="7 8">
    <name type="scientific">Candidatus Nitrosotenuis uzonensis</name>
    <dbReference type="NCBI Taxonomy" id="1407055"/>
    <lineage>
        <taxon>Archaea</taxon>
        <taxon>Nitrososphaerota</taxon>
        <taxon>Candidatus Nitrosotenuis</taxon>
    </lineage>
</organism>
<reference evidence="7 8" key="1">
    <citation type="journal article" date="2013" name="PLoS ONE">
        <title>Enrichment and Genome Sequence of the Group I.1a Ammonia-Oxidizing Archaeon ?Ca. Nitrosotenuis uzonensis? Representing a Clade Globally.</title>
        <authorList>
            <person name="Lebedeva E.V."/>
            <person name="Hatzenpichler R."/>
            <person name="Pelletier E."/>
            <person name="Schuster N."/>
            <person name="Hauzmayer S."/>
            <person name="Bulaev A."/>
            <person name="Grigor'eva N.V."/>
            <person name="Galushko A."/>
            <person name="Schmid M."/>
            <person name="Palatinszky M."/>
            <person name="Le Paslier D."/>
            <person name="Daims H."/>
            <person name="Wagner M."/>
        </authorList>
    </citation>
    <scope>NUCLEOTIDE SEQUENCE [LARGE SCALE GENOMIC DNA]</scope>
    <source>
        <strain evidence="7 8">N4</strain>
    </source>
</reference>
<dbReference type="GO" id="GO:0008273">
    <property type="term" value="F:calcium, potassium:sodium antiporter activity"/>
    <property type="evidence" value="ECO:0007669"/>
    <property type="project" value="TreeGrafter"/>
</dbReference>
<dbReference type="STRING" id="1407055.NITUZ_40577"/>
<keyword evidence="4 5" id="KW-0472">Membrane</keyword>
<proteinExistence type="predicted"/>
<protein>
    <submittedName>
        <fullName evidence="7">Na+/Ca+ antiporter, CaCA family</fullName>
    </submittedName>
</protein>
<feature type="transmembrane region" description="Helical" evidence="5">
    <location>
        <begin position="107"/>
        <end position="125"/>
    </location>
</feature>
<comment type="subcellular location">
    <subcellularLocation>
        <location evidence="1">Membrane</location>
        <topology evidence="1">Multi-pass membrane protein</topology>
    </subcellularLocation>
</comment>
<accession>V6AUA4</accession>
<dbReference type="OrthoDB" id="142185at2157"/>
<comment type="caution">
    <text evidence="7">The sequence shown here is derived from an EMBL/GenBank/DDBJ whole genome shotgun (WGS) entry which is preliminary data.</text>
</comment>
<evidence type="ECO:0000256" key="3">
    <source>
        <dbReference type="ARBA" id="ARBA00022989"/>
    </source>
</evidence>
<feature type="transmembrane region" description="Helical" evidence="5">
    <location>
        <begin position="198"/>
        <end position="219"/>
    </location>
</feature>
<evidence type="ECO:0000256" key="5">
    <source>
        <dbReference type="SAM" id="Phobius"/>
    </source>
</evidence>
<feature type="transmembrane region" description="Helical" evidence="5">
    <location>
        <begin position="6"/>
        <end position="30"/>
    </location>
</feature>
<dbReference type="InterPro" id="IPR044880">
    <property type="entry name" value="NCX_ion-bd_dom_sf"/>
</dbReference>
<keyword evidence="8" id="KW-1185">Reference proteome</keyword>
<dbReference type="AlphaFoldDB" id="V6AUA4"/>
<feature type="domain" description="Sodium/calcium exchanger membrane region" evidence="6">
    <location>
        <begin position="8"/>
        <end position="148"/>
    </location>
</feature>